<dbReference type="SUPFAM" id="SSF52374">
    <property type="entry name" value="Nucleotidylyl transferase"/>
    <property type="match status" value="1"/>
</dbReference>
<dbReference type="EC" id="6.1.1.17" evidence="8"/>
<dbReference type="PRINTS" id="PR00987">
    <property type="entry name" value="TRNASYNTHGLU"/>
</dbReference>
<evidence type="ECO:0000256" key="2">
    <source>
        <dbReference type="ARBA" id="ARBA00022490"/>
    </source>
</evidence>
<keyword evidence="13" id="KW-1185">Reference proteome</keyword>
<feature type="region of interest" description="Disordered" evidence="9">
    <location>
        <begin position="122"/>
        <end position="144"/>
    </location>
</feature>
<comment type="subcellular location">
    <subcellularLocation>
        <location evidence="8">Cytoplasm</location>
    </subcellularLocation>
</comment>
<keyword evidence="6 8" id="KW-0648">Protein biosynthesis</keyword>
<dbReference type="InterPro" id="IPR033910">
    <property type="entry name" value="GluRS_core"/>
</dbReference>
<dbReference type="Gene3D" id="1.10.10.350">
    <property type="match status" value="1"/>
</dbReference>
<reference evidence="12 13" key="1">
    <citation type="journal article" date="2019" name="Int. J. Syst. Evol. Microbiol.">
        <title>The Global Catalogue of Microorganisms (GCM) 10K type strain sequencing project: providing services to taxonomists for standard genome sequencing and annotation.</title>
        <authorList>
            <consortium name="The Broad Institute Genomics Platform"/>
            <consortium name="The Broad Institute Genome Sequencing Center for Infectious Disease"/>
            <person name="Wu L."/>
            <person name="Ma J."/>
        </authorList>
    </citation>
    <scope>NUCLEOTIDE SEQUENCE [LARGE SCALE GENOMIC DNA]</scope>
    <source>
        <strain evidence="12 13">JCM 16026</strain>
    </source>
</reference>
<dbReference type="EMBL" id="BAAAQT010000005">
    <property type="protein sequence ID" value="GAA2171925.1"/>
    <property type="molecule type" value="Genomic_DNA"/>
</dbReference>
<dbReference type="InterPro" id="IPR049940">
    <property type="entry name" value="GluQ/Sye"/>
</dbReference>
<dbReference type="HAMAP" id="MF_00022">
    <property type="entry name" value="Glu_tRNA_synth_type1"/>
    <property type="match status" value="1"/>
</dbReference>
<name>A0ABN3AMF6_9MICO</name>
<keyword evidence="3 8" id="KW-0436">Ligase</keyword>
<proteinExistence type="inferred from homology"/>
<dbReference type="Gene3D" id="3.40.50.620">
    <property type="entry name" value="HUPs"/>
    <property type="match status" value="1"/>
</dbReference>
<comment type="caution">
    <text evidence="12">The sequence shown here is derived from an EMBL/GenBank/DDBJ whole genome shotgun (WGS) entry which is preliminary data.</text>
</comment>
<dbReference type="InterPro" id="IPR008925">
    <property type="entry name" value="aa_tRNA-synth_I_cd-bd_sf"/>
</dbReference>
<dbReference type="InterPro" id="IPR020058">
    <property type="entry name" value="Glu/Gln-tRNA-synth_Ib_cat-dom"/>
</dbReference>
<evidence type="ECO:0000259" key="11">
    <source>
        <dbReference type="Pfam" id="PF19269"/>
    </source>
</evidence>
<evidence type="ECO:0000256" key="9">
    <source>
        <dbReference type="SAM" id="MobiDB-lite"/>
    </source>
</evidence>
<feature type="compositionally biased region" description="Basic and acidic residues" evidence="9">
    <location>
        <begin position="125"/>
        <end position="144"/>
    </location>
</feature>
<evidence type="ECO:0000256" key="7">
    <source>
        <dbReference type="ARBA" id="ARBA00023146"/>
    </source>
</evidence>
<dbReference type="RefSeq" id="WP_344340553.1">
    <property type="nucleotide sequence ID" value="NZ_BAAAQT010000005.1"/>
</dbReference>
<sequence length="497" mass="55095">MSVPFSSATGADVRVRFCPSPTGTPHVGLIRTALFNWAYARHTGGRLVFRIEDTDAARDSEESYHQLLDALGWLGIDWDEGVETGGPHAPYRQSQRGAIYRDVIERLRESGHLYESFATAEEMEERNRAAGRDPRQGYDNHERDLTDEQRAAFRAEGRQPSLRLRVPDEDLSFDDLVRGPITFPAGSSPDFVVVRPNGQPLYTFVNPVDDALMGITHVLRGEDLLSSTPRQIALYRALADVGVVEAIPRFGHLPYVMGEGSKKLSKRDPQSNLFLLREAGFIPEGLLNYLALLGWSIAPDRDVFTRDELAAAFDVEDVNPNPSRFDAKKAESLNGDHVRALQPVDFATRLVPYLGDALSSPPTVEELALLSKAAPLVQERMQLLGEAHGMLRFLFLTADEVHYEEDALGALRDDAHATLAAASAALADETVPFTIDDVERVLREVLIERLGLKPRLAFTPLRVAISGRRVSPPLFESMVLLGRDETVARLGRLMGRI</sequence>
<dbReference type="NCBIfam" id="TIGR00464">
    <property type="entry name" value="gltX_bact"/>
    <property type="match status" value="1"/>
</dbReference>
<evidence type="ECO:0000256" key="1">
    <source>
        <dbReference type="ARBA" id="ARBA00007894"/>
    </source>
</evidence>
<dbReference type="Proteomes" id="UP001501599">
    <property type="component" value="Unassembled WGS sequence"/>
</dbReference>
<gene>
    <name evidence="8 12" type="primary">gltX</name>
    <name evidence="12" type="ORF">GCM10009846_07810</name>
</gene>
<evidence type="ECO:0000256" key="5">
    <source>
        <dbReference type="ARBA" id="ARBA00022840"/>
    </source>
</evidence>
<dbReference type="InterPro" id="IPR020751">
    <property type="entry name" value="aa-tRNA-synth_I_codon-bd_sub2"/>
</dbReference>
<dbReference type="InterPro" id="IPR000924">
    <property type="entry name" value="Glu/Gln-tRNA-synth"/>
</dbReference>
<comment type="function">
    <text evidence="8">Catalyzes the attachment of glutamate to tRNA(Glu) in a two-step reaction: glutamate is first activated by ATP to form Glu-AMP and then transferred to the acceptor end of tRNA(Glu).</text>
</comment>
<dbReference type="InterPro" id="IPR004527">
    <property type="entry name" value="Glu-tRNA-ligase_bac/mito"/>
</dbReference>
<evidence type="ECO:0000256" key="3">
    <source>
        <dbReference type="ARBA" id="ARBA00022598"/>
    </source>
</evidence>
<evidence type="ECO:0000313" key="13">
    <source>
        <dbReference type="Proteomes" id="UP001501599"/>
    </source>
</evidence>
<comment type="subunit">
    <text evidence="8">Monomer.</text>
</comment>
<dbReference type="PANTHER" id="PTHR43311">
    <property type="entry name" value="GLUTAMATE--TRNA LIGASE"/>
    <property type="match status" value="1"/>
</dbReference>
<feature type="domain" description="Glutamyl/glutaminyl-tRNA synthetase class Ib catalytic" evidence="10">
    <location>
        <begin position="13"/>
        <end position="329"/>
    </location>
</feature>
<evidence type="ECO:0000256" key="6">
    <source>
        <dbReference type="ARBA" id="ARBA00022917"/>
    </source>
</evidence>
<feature type="domain" description="Aminoacyl-tRNA synthetase class I anticodon-binding" evidence="11">
    <location>
        <begin position="346"/>
        <end position="492"/>
    </location>
</feature>
<dbReference type="Pfam" id="PF00749">
    <property type="entry name" value="tRNA-synt_1c"/>
    <property type="match status" value="1"/>
</dbReference>
<organism evidence="12 13">
    <name type="scientific">Agrococcus versicolor</name>
    <dbReference type="NCBI Taxonomy" id="501482"/>
    <lineage>
        <taxon>Bacteria</taxon>
        <taxon>Bacillati</taxon>
        <taxon>Actinomycetota</taxon>
        <taxon>Actinomycetes</taxon>
        <taxon>Micrococcales</taxon>
        <taxon>Microbacteriaceae</taxon>
        <taxon>Agrococcus</taxon>
    </lineage>
</organism>
<dbReference type="CDD" id="cd00808">
    <property type="entry name" value="GluRS_core"/>
    <property type="match status" value="1"/>
</dbReference>
<dbReference type="GO" id="GO:0016874">
    <property type="term" value="F:ligase activity"/>
    <property type="evidence" value="ECO:0007669"/>
    <property type="project" value="UniProtKB-KW"/>
</dbReference>
<evidence type="ECO:0000256" key="4">
    <source>
        <dbReference type="ARBA" id="ARBA00022741"/>
    </source>
</evidence>
<dbReference type="PANTHER" id="PTHR43311:SF2">
    <property type="entry name" value="GLUTAMATE--TRNA LIGASE, MITOCHONDRIAL-RELATED"/>
    <property type="match status" value="1"/>
</dbReference>
<dbReference type="InterPro" id="IPR020752">
    <property type="entry name" value="Glu-tRNA-synth_I_codon-bd_sub1"/>
</dbReference>
<evidence type="ECO:0000259" key="10">
    <source>
        <dbReference type="Pfam" id="PF00749"/>
    </source>
</evidence>
<dbReference type="Pfam" id="PF19269">
    <property type="entry name" value="Anticodon_2"/>
    <property type="match status" value="1"/>
</dbReference>
<comment type="similarity">
    <text evidence="1 8">Belongs to the class-I aminoacyl-tRNA synthetase family. Glutamate--tRNA ligase type 1 subfamily.</text>
</comment>
<feature type="binding site" evidence="8">
    <location>
        <position position="266"/>
    </location>
    <ligand>
        <name>ATP</name>
        <dbReference type="ChEBI" id="CHEBI:30616"/>
    </ligand>
</feature>
<evidence type="ECO:0000256" key="8">
    <source>
        <dbReference type="HAMAP-Rule" id="MF_00022"/>
    </source>
</evidence>
<comment type="caution">
    <text evidence="8">Lacks conserved residue(s) required for the propagation of feature annotation.</text>
</comment>
<feature type="short sequence motif" description="'KMSKS' region" evidence="8">
    <location>
        <begin position="263"/>
        <end position="267"/>
    </location>
</feature>
<keyword evidence="7 8" id="KW-0030">Aminoacyl-tRNA synthetase</keyword>
<protein>
    <recommendedName>
        <fullName evidence="8">Glutamate--tRNA ligase</fullName>
        <ecNumber evidence="8">6.1.1.17</ecNumber>
    </recommendedName>
    <alternativeName>
        <fullName evidence="8">Glutamyl-tRNA synthetase</fullName>
        <shortName evidence="8">GluRS</shortName>
    </alternativeName>
</protein>
<accession>A0ABN3AMF6</accession>
<dbReference type="InterPro" id="IPR014729">
    <property type="entry name" value="Rossmann-like_a/b/a_fold"/>
</dbReference>
<keyword evidence="2 8" id="KW-0963">Cytoplasm</keyword>
<dbReference type="InterPro" id="IPR045462">
    <property type="entry name" value="aa-tRNA-synth_I_cd-bd"/>
</dbReference>
<dbReference type="SUPFAM" id="SSF48163">
    <property type="entry name" value="An anticodon-binding domain of class I aminoacyl-tRNA synthetases"/>
    <property type="match status" value="1"/>
</dbReference>
<comment type="catalytic activity">
    <reaction evidence="8">
        <text>tRNA(Glu) + L-glutamate + ATP = L-glutamyl-tRNA(Glu) + AMP + diphosphate</text>
        <dbReference type="Rhea" id="RHEA:23540"/>
        <dbReference type="Rhea" id="RHEA-COMP:9663"/>
        <dbReference type="Rhea" id="RHEA-COMP:9680"/>
        <dbReference type="ChEBI" id="CHEBI:29985"/>
        <dbReference type="ChEBI" id="CHEBI:30616"/>
        <dbReference type="ChEBI" id="CHEBI:33019"/>
        <dbReference type="ChEBI" id="CHEBI:78442"/>
        <dbReference type="ChEBI" id="CHEBI:78520"/>
        <dbReference type="ChEBI" id="CHEBI:456215"/>
        <dbReference type="EC" id="6.1.1.17"/>
    </reaction>
</comment>
<evidence type="ECO:0000313" key="12">
    <source>
        <dbReference type="EMBL" id="GAA2171925.1"/>
    </source>
</evidence>
<dbReference type="Gene3D" id="1.10.8.70">
    <property type="entry name" value="Glutamate-tRNA synthetase, class I, anticodon-binding domain 1"/>
    <property type="match status" value="1"/>
</dbReference>
<keyword evidence="5 8" id="KW-0067">ATP-binding</keyword>
<feature type="short sequence motif" description="'HIGH' region" evidence="8">
    <location>
        <begin position="19"/>
        <end position="29"/>
    </location>
</feature>
<keyword evidence="4 8" id="KW-0547">Nucleotide-binding</keyword>